<accession>A0A8X6LW59</accession>
<dbReference type="AlphaFoldDB" id="A0A8X6LW59"/>
<reference evidence="1" key="1">
    <citation type="submission" date="2020-07" db="EMBL/GenBank/DDBJ databases">
        <title>Multicomponent nature underlies the extraordinary mechanical properties of spider dragline silk.</title>
        <authorList>
            <person name="Kono N."/>
            <person name="Nakamura H."/>
            <person name="Mori M."/>
            <person name="Yoshida Y."/>
            <person name="Ohtoshi R."/>
            <person name="Malay A.D."/>
            <person name="Moran D.A.P."/>
            <person name="Tomita M."/>
            <person name="Numata K."/>
            <person name="Arakawa K."/>
        </authorList>
    </citation>
    <scope>NUCLEOTIDE SEQUENCE</scope>
</reference>
<evidence type="ECO:0000313" key="2">
    <source>
        <dbReference type="Proteomes" id="UP000887116"/>
    </source>
</evidence>
<evidence type="ECO:0008006" key="3">
    <source>
        <dbReference type="Google" id="ProtNLM"/>
    </source>
</evidence>
<comment type="caution">
    <text evidence="1">The sequence shown here is derived from an EMBL/GenBank/DDBJ whole genome shotgun (WGS) entry which is preliminary data.</text>
</comment>
<protein>
    <recommendedName>
        <fullName evidence="3">DUF4817 domain-containing protein</fullName>
    </recommendedName>
</protein>
<name>A0A8X6LW59_TRICU</name>
<sequence>MARFTNEEYADMHFVYGLCDGNSRRAEAEYRLRCPLRHSPNRAVFAAIHQKLRETSSFNKVYEIGQNHHSAIIEDYIEDRVEEEPTVSLRILAKETGISQSKVMNVLHENLYIIHTTSHRYKNYVTQIFKSG</sequence>
<keyword evidence="2" id="KW-1185">Reference proteome</keyword>
<dbReference type="PANTHER" id="PTHR47326:SF1">
    <property type="entry name" value="HTH PSQ-TYPE DOMAIN-CONTAINING PROTEIN"/>
    <property type="match status" value="1"/>
</dbReference>
<dbReference type="PANTHER" id="PTHR47326">
    <property type="entry name" value="TRANSPOSABLE ELEMENT TC3 TRANSPOSASE-LIKE PROTEIN"/>
    <property type="match status" value="1"/>
</dbReference>
<organism evidence="1 2">
    <name type="scientific">Trichonephila clavata</name>
    <name type="common">Joro spider</name>
    <name type="synonym">Nephila clavata</name>
    <dbReference type="NCBI Taxonomy" id="2740835"/>
    <lineage>
        <taxon>Eukaryota</taxon>
        <taxon>Metazoa</taxon>
        <taxon>Ecdysozoa</taxon>
        <taxon>Arthropoda</taxon>
        <taxon>Chelicerata</taxon>
        <taxon>Arachnida</taxon>
        <taxon>Araneae</taxon>
        <taxon>Araneomorphae</taxon>
        <taxon>Entelegynae</taxon>
        <taxon>Araneoidea</taxon>
        <taxon>Nephilidae</taxon>
        <taxon>Trichonephila</taxon>
    </lineage>
</organism>
<dbReference type="OrthoDB" id="6762846at2759"/>
<evidence type="ECO:0000313" key="1">
    <source>
        <dbReference type="EMBL" id="GFR22887.1"/>
    </source>
</evidence>
<dbReference type="EMBL" id="BMAO01038141">
    <property type="protein sequence ID" value="GFR22887.1"/>
    <property type="molecule type" value="Genomic_DNA"/>
</dbReference>
<proteinExistence type="predicted"/>
<gene>
    <name evidence="1" type="primary">AVEN_243662_1</name>
    <name evidence="1" type="ORF">TNCT_521991</name>
</gene>
<dbReference type="Proteomes" id="UP000887116">
    <property type="component" value="Unassembled WGS sequence"/>
</dbReference>